<evidence type="ECO:0000313" key="7">
    <source>
        <dbReference type="EMBL" id="GGD70551.1"/>
    </source>
</evidence>
<protein>
    <recommendedName>
        <fullName evidence="9">ABC transporter permease</fullName>
    </recommendedName>
</protein>
<keyword evidence="8" id="KW-1185">Reference proteome</keyword>
<feature type="transmembrane region" description="Helical" evidence="6">
    <location>
        <begin position="223"/>
        <end position="242"/>
    </location>
</feature>
<proteinExistence type="predicted"/>
<feature type="region of interest" description="Disordered" evidence="5">
    <location>
        <begin position="1"/>
        <end position="35"/>
    </location>
</feature>
<evidence type="ECO:0000256" key="3">
    <source>
        <dbReference type="ARBA" id="ARBA00022989"/>
    </source>
</evidence>
<keyword evidence="2 6" id="KW-0812">Transmembrane</keyword>
<evidence type="ECO:0000256" key="5">
    <source>
        <dbReference type="SAM" id="MobiDB-lite"/>
    </source>
</evidence>
<dbReference type="PANTHER" id="PTHR43077:SF10">
    <property type="entry name" value="TRANSPORT PERMEASE PROTEIN"/>
    <property type="match status" value="1"/>
</dbReference>
<dbReference type="PANTHER" id="PTHR43077">
    <property type="entry name" value="TRANSPORT PERMEASE YVFS-RELATED"/>
    <property type="match status" value="1"/>
</dbReference>
<feature type="transmembrane region" description="Helical" evidence="6">
    <location>
        <begin position="568"/>
        <end position="587"/>
    </location>
</feature>
<feature type="transmembrane region" description="Helical" evidence="6">
    <location>
        <begin position="395"/>
        <end position="417"/>
    </location>
</feature>
<dbReference type="InterPro" id="IPR051328">
    <property type="entry name" value="T7SS_ABC-Transporter"/>
</dbReference>
<feature type="transmembrane region" description="Helical" evidence="6">
    <location>
        <begin position="683"/>
        <end position="704"/>
    </location>
</feature>
<organism evidence="7 8">
    <name type="scientific">Microbacterium murale</name>
    <dbReference type="NCBI Taxonomy" id="1081040"/>
    <lineage>
        <taxon>Bacteria</taxon>
        <taxon>Bacillati</taxon>
        <taxon>Actinomycetota</taxon>
        <taxon>Actinomycetes</taxon>
        <taxon>Micrococcales</taxon>
        <taxon>Microbacteriaceae</taxon>
        <taxon>Microbacterium</taxon>
    </lineage>
</organism>
<dbReference type="Proteomes" id="UP000629365">
    <property type="component" value="Unassembled WGS sequence"/>
</dbReference>
<feature type="transmembrane region" description="Helical" evidence="6">
    <location>
        <begin position="536"/>
        <end position="556"/>
    </location>
</feature>
<gene>
    <name evidence="7" type="ORF">GCM10007269_12190</name>
</gene>
<feature type="transmembrane region" description="Helical" evidence="6">
    <location>
        <begin position="57"/>
        <end position="77"/>
    </location>
</feature>
<name>A0ABQ1RHD8_9MICO</name>
<feature type="transmembrane region" description="Helical" evidence="6">
    <location>
        <begin position="340"/>
        <end position="358"/>
    </location>
</feature>
<evidence type="ECO:0000256" key="6">
    <source>
        <dbReference type="SAM" id="Phobius"/>
    </source>
</evidence>
<evidence type="ECO:0000313" key="8">
    <source>
        <dbReference type="Proteomes" id="UP000629365"/>
    </source>
</evidence>
<feature type="compositionally biased region" description="Acidic residues" evidence="5">
    <location>
        <begin position="25"/>
        <end position="35"/>
    </location>
</feature>
<evidence type="ECO:0008006" key="9">
    <source>
        <dbReference type="Google" id="ProtNLM"/>
    </source>
</evidence>
<comment type="caution">
    <text evidence="7">The sequence shown here is derived from an EMBL/GenBank/DDBJ whole genome shotgun (WGS) entry which is preliminary data.</text>
</comment>
<keyword evidence="3 6" id="KW-1133">Transmembrane helix</keyword>
<feature type="transmembrane region" description="Helical" evidence="6">
    <location>
        <begin position="599"/>
        <end position="619"/>
    </location>
</feature>
<sequence length="763" mass="80846">MTNPPLSRKEARETGMPSETGTSPEAEETVADDSVTDEAAATAAAAKRAKAEMIGRTAAVFIMPLIIVGMMITGYLATMHSPTPNDMPIAVVGSASAADSFADALTASDEDAVEVEVIDTAMEARQLVIDREAVAAVVIDGDTATLYTATAAGASQVSTVTSLVTPIILGEGLTVVAEDLVPLPDNDMSGLGAMFLATALVMAGYLPFSVLRSNSPELLKFRRIVPLLAGWAALIAALVWVVTGPIMGVVTSEHYLGVLGVAWLGVFAISCVQLFITRLFGALGVIAGMFLLMVLGMPASNMSMSMYTMPDFYRVLHEFLPMAAIGESMRSILYFDGTGLTGHLLVLAIGAVVGLLATKAYDATLGKKHPEGVAMDVNVPSLHGGARPKNNFWRYASLIFFPLAMVTMMISLMLGAMHQPTPKDMPVAVVGSTIEQAEQTITGLEENMDGLFEFTAYSTDAASDVQVMIEDRDLVAALVLPSQSSPEFTLLANQAGSSSAYQVAVRVFTQIADAQQMPLKIDDVAPLPDRDSQGIVTMYLAMGWILAGFMVVVVGANAAPATRPLRRMLPLTAVYAPFMSAVIWLIAGPITGSVDGQFWPLFGAGAVAIFCVAMFAMIFERLIGMLAVIPAVGILMFLGVPASNGAFSMYMAPEWFRALHDILPFPAAVEAARSILYFDGDVVAHNLQVLGLWGLVSLAIVFVIDSLKTVRTRHDFGDLAVIVKPDALDALDGEAVFEVDAEAVFEAEADAEVEARQPEPALS</sequence>
<dbReference type="RefSeq" id="WP_188435620.1">
    <property type="nucleotide sequence ID" value="NZ_BMCM01000001.1"/>
</dbReference>
<comment type="subcellular location">
    <subcellularLocation>
        <location evidence="1">Membrane</location>
        <topology evidence="1">Multi-pass membrane protein</topology>
    </subcellularLocation>
</comment>
<feature type="transmembrane region" description="Helical" evidence="6">
    <location>
        <begin position="626"/>
        <end position="647"/>
    </location>
</feature>
<evidence type="ECO:0000256" key="4">
    <source>
        <dbReference type="ARBA" id="ARBA00023136"/>
    </source>
</evidence>
<evidence type="ECO:0000256" key="1">
    <source>
        <dbReference type="ARBA" id="ARBA00004141"/>
    </source>
</evidence>
<evidence type="ECO:0000256" key="2">
    <source>
        <dbReference type="ARBA" id="ARBA00022692"/>
    </source>
</evidence>
<feature type="transmembrane region" description="Helical" evidence="6">
    <location>
        <begin position="191"/>
        <end position="211"/>
    </location>
</feature>
<feature type="transmembrane region" description="Helical" evidence="6">
    <location>
        <begin position="279"/>
        <end position="299"/>
    </location>
</feature>
<reference evidence="8" key="1">
    <citation type="journal article" date="2019" name="Int. J. Syst. Evol. Microbiol.">
        <title>The Global Catalogue of Microorganisms (GCM) 10K type strain sequencing project: providing services to taxonomists for standard genome sequencing and annotation.</title>
        <authorList>
            <consortium name="The Broad Institute Genomics Platform"/>
            <consortium name="The Broad Institute Genome Sequencing Center for Infectious Disease"/>
            <person name="Wu L."/>
            <person name="Ma J."/>
        </authorList>
    </citation>
    <scope>NUCLEOTIDE SEQUENCE [LARGE SCALE GENOMIC DNA]</scope>
    <source>
        <strain evidence="8">CCM 7640</strain>
    </source>
</reference>
<feature type="transmembrane region" description="Helical" evidence="6">
    <location>
        <begin position="254"/>
        <end position="272"/>
    </location>
</feature>
<accession>A0ABQ1RHD8</accession>
<keyword evidence="4 6" id="KW-0472">Membrane</keyword>
<dbReference type="EMBL" id="BMCM01000001">
    <property type="protein sequence ID" value="GGD70551.1"/>
    <property type="molecule type" value="Genomic_DNA"/>
</dbReference>